<dbReference type="RefSeq" id="WP_166919984.1">
    <property type="nucleotide sequence ID" value="NZ_JAASRN010000002.1"/>
</dbReference>
<keyword evidence="3" id="KW-1185">Reference proteome</keyword>
<dbReference type="EMBL" id="JAASRN010000002">
    <property type="protein sequence ID" value="NIK74378.1"/>
    <property type="molecule type" value="Genomic_DNA"/>
</dbReference>
<organism evidence="2 3">
    <name type="scientific">Thermonema lapsum</name>
    <dbReference type="NCBI Taxonomy" id="28195"/>
    <lineage>
        <taxon>Bacteria</taxon>
        <taxon>Pseudomonadati</taxon>
        <taxon>Bacteroidota</taxon>
        <taxon>Cytophagia</taxon>
        <taxon>Cytophagales</taxon>
        <taxon>Thermonemataceae</taxon>
        <taxon>Thermonema</taxon>
    </lineage>
</organism>
<keyword evidence="1" id="KW-0812">Transmembrane</keyword>
<dbReference type="PANTHER" id="PTHR40940:SF2">
    <property type="entry name" value="BATD"/>
    <property type="match status" value="1"/>
</dbReference>
<keyword evidence="1" id="KW-1133">Transmembrane helix</keyword>
<protein>
    <recommendedName>
        <fullName evidence="4">Oxygen tolerance</fullName>
    </recommendedName>
</protein>
<dbReference type="Proteomes" id="UP000537126">
    <property type="component" value="Unassembled WGS sequence"/>
</dbReference>
<gene>
    <name evidence="2" type="ORF">FHS56_001891</name>
</gene>
<proteinExistence type="predicted"/>
<accession>A0A846MRT7</accession>
<name>A0A846MRT7_9BACT</name>
<feature type="transmembrane region" description="Helical" evidence="1">
    <location>
        <begin position="449"/>
        <end position="467"/>
    </location>
</feature>
<dbReference type="PANTHER" id="PTHR40940">
    <property type="entry name" value="PROTEIN BATD-RELATED"/>
    <property type="match status" value="1"/>
</dbReference>
<evidence type="ECO:0000313" key="2">
    <source>
        <dbReference type="EMBL" id="NIK74378.1"/>
    </source>
</evidence>
<evidence type="ECO:0008006" key="4">
    <source>
        <dbReference type="Google" id="ProtNLM"/>
    </source>
</evidence>
<sequence>MNNAKKTIYSTIIVFLFHLLLVPAGKAQQVKISIGDTLIHLYEPFSVSVSISNEEFRTLSAFPDYPRFQKGERFTESTTENTNEGVIVKHSITQYYYPQKEGTWRLPARSMQVNDTIVKLPPLTIKVLPSPEGKSPPEWQDPFISREEEGKLPSQDIYLLLFVNKDTVYIGEEFHLRLSLLVSKQLRATYEFPDIGKQMLRLSKALSPMQCWIEDFTIRQLYAQEVLFQGRKYDSYILFAASFFPFQTGDISIPAPYVEVRKAGSSDSLPFRLYAESAHIHVKALPPHPLASKVPVGNFYLNEKLSTPNTLTGKVVEYSLAIVGYGNIASVPPPIVQAPASLEVYEHGSLQNIKRAGTSVFGTQLFRYRLVARNPGKYPLGEYMLFVYFNPMEGRYDTLRPQSVLEAIGAPLPDDRKKQIREAYQNYRPEAPWMHHLHLPTWFWVHRHFFLYGMVSVATLCLLVFLFQKRRP</sequence>
<evidence type="ECO:0000256" key="1">
    <source>
        <dbReference type="SAM" id="Phobius"/>
    </source>
</evidence>
<reference evidence="2 3" key="1">
    <citation type="submission" date="2020-03" db="EMBL/GenBank/DDBJ databases">
        <title>Genomic Encyclopedia of Type Strains, Phase IV (KMG-IV): sequencing the most valuable type-strain genomes for metagenomic binning, comparative biology and taxonomic classification.</title>
        <authorList>
            <person name="Goeker M."/>
        </authorList>
    </citation>
    <scope>NUCLEOTIDE SEQUENCE [LARGE SCALE GENOMIC DNA]</scope>
    <source>
        <strain evidence="2 3">DSM 5718</strain>
    </source>
</reference>
<dbReference type="AlphaFoldDB" id="A0A846MRT7"/>
<keyword evidence="1" id="KW-0472">Membrane</keyword>
<dbReference type="InterPro" id="IPR025738">
    <property type="entry name" value="BatD"/>
</dbReference>
<evidence type="ECO:0000313" key="3">
    <source>
        <dbReference type="Proteomes" id="UP000537126"/>
    </source>
</evidence>
<comment type="caution">
    <text evidence="2">The sequence shown here is derived from an EMBL/GenBank/DDBJ whole genome shotgun (WGS) entry which is preliminary data.</text>
</comment>